<accession>A0A6G1LDG4</accession>
<feature type="compositionally biased region" description="Low complexity" evidence="1">
    <location>
        <begin position="14"/>
        <end position="26"/>
    </location>
</feature>
<evidence type="ECO:0000313" key="3">
    <source>
        <dbReference type="Proteomes" id="UP000799436"/>
    </source>
</evidence>
<protein>
    <submittedName>
        <fullName evidence="2">Uncharacterized protein</fullName>
    </submittedName>
</protein>
<evidence type="ECO:0000313" key="2">
    <source>
        <dbReference type="EMBL" id="KAF2770619.1"/>
    </source>
</evidence>
<feature type="compositionally biased region" description="Basic and acidic residues" evidence="1">
    <location>
        <begin position="85"/>
        <end position="97"/>
    </location>
</feature>
<dbReference type="OrthoDB" id="193467at2759"/>
<name>A0A6G1LDG4_9PEZI</name>
<dbReference type="Proteomes" id="UP000799436">
    <property type="component" value="Unassembled WGS sequence"/>
</dbReference>
<reference evidence="2" key="1">
    <citation type="journal article" date="2020" name="Stud. Mycol.">
        <title>101 Dothideomycetes genomes: a test case for predicting lifestyles and emergence of pathogens.</title>
        <authorList>
            <person name="Haridas S."/>
            <person name="Albert R."/>
            <person name="Binder M."/>
            <person name="Bloem J."/>
            <person name="Labutti K."/>
            <person name="Salamov A."/>
            <person name="Andreopoulos B."/>
            <person name="Baker S."/>
            <person name="Barry K."/>
            <person name="Bills G."/>
            <person name="Bluhm B."/>
            <person name="Cannon C."/>
            <person name="Castanera R."/>
            <person name="Culley D."/>
            <person name="Daum C."/>
            <person name="Ezra D."/>
            <person name="Gonzalez J."/>
            <person name="Henrissat B."/>
            <person name="Kuo A."/>
            <person name="Liang C."/>
            <person name="Lipzen A."/>
            <person name="Lutzoni F."/>
            <person name="Magnuson J."/>
            <person name="Mondo S."/>
            <person name="Nolan M."/>
            <person name="Ohm R."/>
            <person name="Pangilinan J."/>
            <person name="Park H.-J."/>
            <person name="Ramirez L."/>
            <person name="Alfaro M."/>
            <person name="Sun H."/>
            <person name="Tritt A."/>
            <person name="Yoshinaga Y."/>
            <person name="Zwiers L.-H."/>
            <person name="Turgeon B."/>
            <person name="Goodwin S."/>
            <person name="Spatafora J."/>
            <person name="Crous P."/>
            <person name="Grigoriev I."/>
        </authorList>
    </citation>
    <scope>NUCLEOTIDE SEQUENCE</scope>
    <source>
        <strain evidence="2">CBS 116005</strain>
    </source>
</reference>
<keyword evidence="3" id="KW-1185">Reference proteome</keyword>
<proteinExistence type="predicted"/>
<sequence length="486" mass="53783">MPKKKRTPNFKQYQGSSSAGQDGGDSPTATVNERLNDLRLSTSFEAVQKKRDLAEQSGQKSVPPELRSILGVPESAPPKPKVGVRVRDREMQRERWRTPGPAAPRSWLGFTSAWAGALVERRGRRRGKQGGSGGDADRRRPEVLFRFEKLVELTEMTSKGNVRSRPHGLLHLTMKRLAEHWHEFDEEDYPALVDIPLRLRLTLLSYLGIYGPSIDITALQALLVRNEAISTLDLAGLAGHGLLTIKKLARLFEPVRQIRHSANAALLDSWDAESTIDAPLAGTALQSIPTFTSLTHLCLSHPPPTAAWRDLLSLSKQTPQLSHLSLAYWPKPTLTPNLTTTTVTSQHSPDVRAGGTHYYSHSLDNDFSEAALLLRQLSGNLLSLHWLDLEGCTEWIPALATLAVEHKPENRTEIRQAEDGWHGQTVSSAASVFNDTWRNLSYLRVAQPTSQLPKALGIAGLDPTNFVDPEIRSPLLRYLHCLGQGG</sequence>
<evidence type="ECO:0000256" key="1">
    <source>
        <dbReference type="SAM" id="MobiDB-lite"/>
    </source>
</evidence>
<dbReference type="SUPFAM" id="SSF52047">
    <property type="entry name" value="RNI-like"/>
    <property type="match status" value="1"/>
</dbReference>
<dbReference type="AlphaFoldDB" id="A0A6G1LDG4"/>
<feature type="region of interest" description="Disordered" evidence="1">
    <location>
        <begin position="1"/>
        <end position="31"/>
    </location>
</feature>
<dbReference type="EMBL" id="ML995824">
    <property type="protein sequence ID" value="KAF2770619.1"/>
    <property type="molecule type" value="Genomic_DNA"/>
</dbReference>
<gene>
    <name evidence="2" type="ORF">EJ03DRAFT_381867</name>
</gene>
<organism evidence="2 3">
    <name type="scientific">Teratosphaeria nubilosa</name>
    <dbReference type="NCBI Taxonomy" id="161662"/>
    <lineage>
        <taxon>Eukaryota</taxon>
        <taxon>Fungi</taxon>
        <taxon>Dikarya</taxon>
        <taxon>Ascomycota</taxon>
        <taxon>Pezizomycotina</taxon>
        <taxon>Dothideomycetes</taxon>
        <taxon>Dothideomycetidae</taxon>
        <taxon>Mycosphaerellales</taxon>
        <taxon>Teratosphaeriaceae</taxon>
        <taxon>Teratosphaeria</taxon>
    </lineage>
</organism>
<feature type="region of interest" description="Disordered" evidence="1">
    <location>
        <begin position="50"/>
        <end position="102"/>
    </location>
</feature>